<sequence length="197" mass="22341">MDIRAKRGTLVRWNQEQRVGFIAPDDGSDELRIFGINLLPYEHMPREGESVVYRQWKDSLRGTKVTKGEIDLGNPITLTSPFESHDRFDSEDAISWRVKVGLVALAIAFGNLLYLFMVNYDYSADVDIKPPEGLFPPGSEYYVGKQELQDVVFSCDARQQCLQMTSCQEAKYFASHCPGFEVNVGDTPCVQLWCKSN</sequence>
<evidence type="ECO:0000256" key="1">
    <source>
        <dbReference type="SAM" id="Phobius"/>
    </source>
</evidence>
<evidence type="ECO:0000313" key="3">
    <source>
        <dbReference type="Proteomes" id="UP000474778"/>
    </source>
</evidence>
<keyword evidence="1" id="KW-1133">Transmembrane helix</keyword>
<name>A0A6L7I0R5_9GAMM</name>
<proteinExistence type="predicted"/>
<feature type="transmembrane region" description="Helical" evidence="1">
    <location>
        <begin position="100"/>
        <end position="120"/>
    </location>
</feature>
<keyword evidence="1" id="KW-0812">Transmembrane</keyword>
<accession>A0A6L7I0R5</accession>
<evidence type="ECO:0000313" key="2">
    <source>
        <dbReference type="EMBL" id="MXR69870.1"/>
    </source>
</evidence>
<dbReference type="Proteomes" id="UP000474778">
    <property type="component" value="Unassembled WGS sequence"/>
</dbReference>
<gene>
    <name evidence="2" type="ORF">GNT65_14500</name>
</gene>
<comment type="caution">
    <text evidence="2">The sequence shown here is derived from an EMBL/GenBank/DDBJ whole genome shotgun (WGS) entry which is preliminary data.</text>
</comment>
<keyword evidence="1" id="KW-0472">Membrane</keyword>
<keyword evidence="3" id="KW-1185">Reference proteome</keyword>
<evidence type="ECO:0008006" key="4">
    <source>
        <dbReference type="Google" id="ProtNLM"/>
    </source>
</evidence>
<reference evidence="2 3" key="1">
    <citation type="submission" date="2019-12" db="EMBL/GenBank/DDBJ databases">
        <title>Shewanella insulae sp. nov., isolated from a tidal flat.</title>
        <authorList>
            <person name="Yoon J.-H."/>
        </authorList>
    </citation>
    <scope>NUCLEOTIDE SEQUENCE [LARGE SCALE GENOMIC DNA]</scope>
    <source>
        <strain evidence="2 3">JBTF-M18</strain>
    </source>
</reference>
<protein>
    <recommendedName>
        <fullName evidence="4">Cold shock domain-containing protein</fullName>
    </recommendedName>
</protein>
<dbReference type="EMBL" id="WRPA01000013">
    <property type="protein sequence ID" value="MXR69870.1"/>
    <property type="molecule type" value="Genomic_DNA"/>
</dbReference>
<dbReference type="AlphaFoldDB" id="A0A6L7I0R5"/>
<dbReference type="RefSeq" id="WP_160797406.1">
    <property type="nucleotide sequence ID" value="NZ_CANMWR010000031.1"/>
</dbReference>
<organism evidence="2 3">
    <name type="scientific">Shewanella insulae</name>
    <dbReference type="NCBI Taxonomy" id="2681496"/>
    <lineage>
        <taxon>Bacteria</taxon>
        <taxon>Pseudomonadati</taxon>
        <taxon>Pseudomonadota</taxon>
        <taxon>Gammaproteobacteria</taxon>
        <taxon>Alteromonadales</taxon>
        <taxon>Shewanellaceae</taxon>
        <taxon>Shewanella</taxon>
    </lineage>
</organism>